<keyword evidence="1" id="KW-0805">Transcription regulation</keyword>
<dbReference type="SUPFAM" id="SSF46894">
    <property type="entry name" value="C-terminal effector domain of the bipartite response regulators"/>
    <property type="match status" value="1"/>
</dbReference>
<protein>
    <recommendedName>
        <fullName evidence="4">HTH luxR-type domain-containing protein</fullName>
    </recommendedName>
</protein>
<evidence type="ECO:0000313" key="6">
    <source>
        <dbReference type="Proteomes" id="UP000241074"/>
    </source>
</evidence>
<name>A0A2P1PYJ9_9GAMM</name>
<dbReference type="CDD" id="cd06170">
    <property type="entry name" value="LuxR_C_like"/>
    <property type="match status" value="1"/>
</dbReference>
<dbReference type="PANTHER" id="PTHR44688">
    <property type="entry name" value="DNA-BINDING TRANSCRIPTIONAL ACTIVATOR DEVR_DOSR"/>
    <property type="match status" value="1"/>
</dbReference>
<dbReference type="InterPro" id="IPR036388">
    <property type="entry name" value="WH-like_DNA-bd_sf"/>
</dbReference>
<keyword evidence="6" id="KW-1185">Reference proteome</keyword>
<dbReference type="OrthoDB" id="5945638at2"/>
<dbReference type="GO" id="GO:0003677">
    <property type="term" value="F:DNA binding"/>
    <property type="evidence" value="ECO:0007669"/>
    <property type="project" value="UniProtKB-KW"/>
</dbReference>
<dbReference type="KEGG" id="xba:C7S18_23305"/>
<evidence type="ECO:0000256" key="1">
    <source>
        <dbReference type="ARBA" id="ARBA00023015"/>
    </source>
</evidence>
<dbReference type="PANTHER" id="PTHR44688:SF16">
    <property type="entry name" value="DNA-BINDING TRANSCRIPTIONAL ACTIVATOR DEVR_DOSR"/>
    <property type="match status" value="1"/>
</dbReference>
<evidence type="ECO:0000259" key="4">
    <source>
        <dbReference type="PROSITE" id="PS50043"/>
    </source>
</evidence>
<dbReference type="SMART" id="SM00421">
    <property type="entry name" value="HTH_LUXR"/>
    <property type="match status" value="1"/>
</dbReference>
<sequence>MKSHQDTPTEAQAPTVVFVRMLNAILRRGVVQTVERIPNTLVHAGCFAEYRQLSGMQRTTIDLLVTDAFGAEAFLDRLDRQRCSIPKRTLLVAIGKPPLIMHHYRHGPACGWVDLDQPSERIESALMKSVTCDHGRDFRCQGCFIRRPESALEQHLSPKELAIFAMISEGIGPDEIANKLGVSTKTIETHRARIKNKLGLRNRQDLVVAAVAWRLGLFEKTTHLISMLREGDDASDVRANADLTAIGS</sequence>
<evidence type="ECO:0000313" key="5">
    <source>
        <dbReference type="EMBL" id="AVP99922.1"/>
    </source>
</evidence>
<reference evidence="5 6" key="2">
    <citation type="submission" date="2018-03" db="EMBL/GenBank/DDBJ databases">
        <authorList>
            <person name="Keele B.F."/>
        </authorList>
    </citation>
    <scope>NUCLEOTIDE SEQUENCE [LARGE SCALE GENOMIC DNA]</scope>
    <source>
        <strain evidence="5 6">D13</strain>
    </source>
</reference>
<dbReference type="Pfam" id="PF00196">
    <property type="entry name" value="GerE"/>
    <property type="match status" value="1"/>
</dbReference>
<reference evidence="5 6" key="1">
    <citation type="submission" date="2018-03" db="EMBL/GenBank/DDBJ databases">
        <title>Ahniella affigens gen. nov., sp. nov., a gammaproteobacterium isolated from sandy soil near a stream.</title>
        <authorList>
            <person name="Ko Y."/>
            <person name="Kim J.-H."/>
        </authorList>
    </citation>
    <scope>NUCLEOTIDE SEQUENCE [LARGE SCALE GENOMIC DNA]</scope>
    <source>
        <strain evidence="5 6">D13</strain>
    </source>
</reference>
<dbReference type="PRINTS" id="PR00038">
    <property type="entry name" value="HTHLUXR"/>
</dbReference>
<dbReference type="RefSeq" id="WP_106893841.1">
    <property type="nucleotide sequence ID" value="NZ_CP027860.1"/>
</dbReference>
<evidence type="ECO:0000256" key="3">
    <source>
        <dbReference type="ARBA" id="ARBA00023163"/>
    </source>
</evidence>
<dbReference type="InterPro" id="IPR016032">
    <property type="entry name" value="Sig_transdc_resp-reg_C-effctor"/>
</dbReference>
<proteinExistence type="predicted"/>
<accession>A0A2P1PYJ9</accession>
<keyword evidence="2" id="KW-0238">DNA-binding</keyword>
<gene>
    <name evidence="5" type="ORF">C7S18_23305</name>
</gene>
<evidence type="ECO:0000256" key="2">
    <source>
        <dbReference type="ARBA" id="ARBA00023125"/>
    </source>
</evidence>
<feature type="domain" description="HTH luxR-type" evidence="4">
    <location>
        <begin position="149"/>
        <end position="214"/>
    </location>
</feature>
<dbReference type="EMBL" id="CP027860">
    <property type="protein sequence ID" value="AVP99922.1"/>
    <property type="molecule type" value="Genomic_DNA"/>
</dbReference>
<dbReference type="Proteomes" id="UP000241074">
    <property type="component" value="Chromosome"/>
</dbReference>
<dbReference type="InterPro" id="IPR000792">
    <property type="entry name" value="Tscrpt_reg_LuxR_C"/>
</dbReference>
<dbReference type="PROSITE" id="PS50043">
    <property type="entry name" value="HTH_LUXR_2"/>
    <property type="match status" value="1"/>
</dbReference>
<keyword evidence="3" id="KW-0804">Transcription</keyword>
<organism evidence="5 6">
    <name type="scientific">Ahniella affigens</name>
    <dbReference type="NCBI Taxonomy" id="2021234"/>
    <lineage>
        <taxon>Bacteria</taxon>
        <taxon>Pseudomonadati</taxon>
        <taxon>Pseudomonadota</taxon>
        <taxon>Gammaproteobacteria</taxon>
        <taxon>Lysobacterales</taxon>
        <taxon>Rhodanobacteraceae</taxon>
        <taxon>Ahniella</taxon>
    </lineage>
</organism>
<dbReference type="GO" id="GO:0006355">
    <property type="term" value="P:regulation of DNA-templated transcription"/>
    <property type="evidence" value="ECO:0007669"/>
    <property type="project" value="InterPro"/>
</dbReference>
<dbReference type="Gene3D" id="1.10.10.10">
    <property type="entry name" value="Winged helix-like DNA-binding domain superfamily/Winged helix DNA-binding domain"/>
    <property type="match status" value="1"/>
</dbReference>
<dbReference type="AlphaFoldDB" id="A0A2P1PYJ9"/>